<feature type="transmembrane region" description="Helical" evidence="1">
    <location>
        <begin position="113"/>
        <end position="137"/>
    </location>
</feature>
<keyword evidence="1" id="KW-1133">Transmembrane helix</keyword>
<accession>A0A4Z2HHW7</accession>
<comment type="caution">
    <text evidence="2">The sequence shown here is derived from an EMBL/GenBank/DDBJ whole genome shotgun (WGS) entry which is preliminary data.</text>
</comment>
<keyword evidence="3" id="KW-1185">Reference proteome</keyword>
<dbReference type="AlphaFoldDB" id="A0A4Z2HHW7"/>
<protein>
    <submittedName>
        <fullName evidence="2">Uncharacterized protein</fullName>
    </submittedName>
</protein>
<keyword evidence="1" id="KW-0812">Transmembrane</keyword>
<dbReference type="EMBL" id="SRLO01000240">
    <property type="protein sequence ID" value="TNN65130.1"/>
    <property type="molecule type" value="Genomic_DNA"/>
</dbReference>
<dbReference type="OrthoDB" id="10602222at2759"/>
<proteinExistence type="predicted"/>
<reference evidence="2 3" key="1">
    <citation type="submission" date="2019-03" db="EMBL/GenBank/DDBJ databases">
        <title>First draft genome of Liparis tanakae, snailfish: a comprehensive survey of snailfish specific genes.</title>
        <authorList>
            <person name="Kim W."/>
            <person name="Song I."/>
            <person name="Jeong J.-H."/>
            <person name="Kim D."/>
            <person name="Kim S."/>
            <person name="Ryu S."/>
            <person name="Song J.Y."/>
            <person name="Lee S.K."/>
        </authorList>
    </citation>
    <scope>NUCLEOTIDE SEQUENCE [LARGE SCALE GENOMIC DNA]</scope>
    <source>
        <tissue evidence="2">Muscle</tissue>
    </source>
</reference>
<name>A0A4Z2HHW7_9TELE</name>
<sequence length="157" mass="17999">MHLIHQKKFQDYLHEFVALEYCCSVKDQLAVFNVIFEGSHRPVHLVCTNRLRQRCENHHDPTGDLTFNRRNDSSSCTEDVHRVQALVLADYGLQDSQQLPETLVRRLMEAVLVLWKALFFGLGQMVPPVGLIMLALYGRHDNARGVLAQRSSQLTTN</sequence>
<evidence type="ECO:0000313" key="2">
    <source>
        <dbReference type="EMBL" id="TNN65130.1"/>
    </source>
</evidence>
<organism evidence="2 3">
    <name type="scientific">Liparis tanakae</name>
    <name type="common">Tanaka's snailfish</name>
    <dbReference type="NCBI Taxonomy" id="230148"/>
    <lineage>
        <taxon>Eukaryota</taxon>
        <taxon>Metazoa</taxon>
        <taxon>Chordata</taxon>
        <taxon>Craniata</taxon>
        <taxon>Vertebrata</taxon>
        <taxon>Euteleostomi</taxon>
        <taxon>Actinopterygii</taxon>
        <taxon>Neopterygii</taxon>
        <taxon>Teleostei</taxon>
        <taxon>Neoteleostei</taxon>
        <taxon>Acanthomorphata</taxon>
        <taxon>Eupercaria</taxon>
        <taxon>Perciformes</taxon>
        <taxon>Cottioidei</taxon>
        <taxon>Cottales</taxon>
        <taxon>Liparidae</taxon>
        <taxon>Liparis</taxon>
    </lineage>
</organism>
<gene>
    <name evidence="2" type="ORF">EYF80_024639</name>
</gene>
<evidence type="ECO:0000313" key="3">
    <source>
        <dbReference type="Proteomes" id="UP000314294"/>
    </source>
</evidence>
<dbReference type="Proteomes" id="UP000314294">
    <property type="component" value="Unassembled WGS sequence"/>
</dbReference>
<evidence type="ECO:0000256" key="1">
    <source>
        <dbReference type="SAM" id="Phobius"/>
    </source>
</evidence>
<keyword evidence="1" id="KW-0472">Membrane</keyword>